<name>A0A0P8BS47_9CYAN</name>
<organism evidence="1 2">
    <name type="scientific">Phormidesmis priestleyi Ana</name>
    <dbReference type="NCBI Taxonomy" id="1666911"/>
    <lineage>
        <taxon>Bacteria</taxon>
        <taxon>Bacillati</taxon>
        <taxon>Cyanobacteriota</taxon>
        <taxon>Cyanophyceae</taxon>
        <taxon>Leptolyngbyales</taxon>
        <taxon>Leptolyngbyaceae</taxon>
        <taxon>Phormidesmis</taxon>
    </lineage>
</organism>
<accession>A0A0P8BS47</accession>
<comment type="caution">
    <text evidence="1">The sequence shown here is derived from an EMBL/GenBank/DDBJ whole genome shotgun (WGS) entry which is preliminary data.</text>
</comment>
<dbReference type="STRING" id="1666911.HLUCCA11_23630"/>
<protein>
    <submittedName>
        <fullName evidence="1">Uncharacterized protein</fullName>
    </submittedName>
</protein>
<evidence type="ECO:0000313" key="1">
    <source>
        <dbReference type="EMBL" id="KPQ31488.1"/>
    </source>
</evidence>
<sequence>MSGAQSKSTGNVAIDCILAMEDGGFTPGEITSNSMFLALVRAQGKKYESRDERPVTEIFLEELRAILDEDEQSSLEKVLLTVESQIEEATENGNGYTEAGMKRVAVLSYAATMVRTAIKQASKKE</sequence>
<proteinExistence type="predicted"/>
<dbReference type="AlphaFoldDB" id="A0A0P8BS47"/>
<gene>
    <name evidence="1" type="ORF">HLUCCA11_23630</name>
</gene>
<dbReference type="EMBL" id="LJZR01000100">
    <property type="protein sequence ID" value="KPQ31488.1"/>
    <property type="molecule type" value="Genomic_DNA"/>
</dbReference>
<evidence type="ECO:0000313" key="2">
    <source>
        <dbReference type="Proteomes" id="UP000050465"/>
    </source>
</evidence>
<dbReference type="Proteomes" id="UP000050465">
    <property type="component" value="Unassembled WGS sequence"/>
</dbReference>
<reference evidence="1 2" key="1">
    <citation type="submission" date="2015-09" db="EMBL/GenBank/DDBJ databases">
        <title>Identification and resolution of microdiversity through metagenomic sequencing of parallel consortia.</title>
        <authorList>
            <person name="Nelson W.C."/>
            <person name="Romine M.F."/>
            <person name="Lindemann S.R."/>
        </authorList>
    </citation>
    <scope>NUCLEOTIDE SEQUENCE [LARGE SCALE GENOMIC DNA]</scope>
    <source>
        <strain evidence="1">Ana</strain>
    </source>
</reference>